<organism evidence="7 8">
    <name type="scientific">Coniochaeta ligniaria NRRL 30616</name>
    <dbReference type="NCBI Taxonomy" id="1408157"/>
    <lineage>
        <taxon>Eukaryota</taxon>
        <taxon>Fungi</taxon>
        <taxon>Dikarya</taxon>
        <taxon>Ascomycota</taxon>
        <taxon>Pezizomycotina</taxon>
        <taxon>Sordariomycetes</taxon>
        <taxon>Sordariomycetidae</taxon>
        <taxon>Coniochaetales</taxon>
        <taxon>Coniochaetaceae</taxon>
        <taxon>Coniochaeta</taxon>
    </lineage>
</organism>
<gene>
    <name evidence="7" type="ORF">CONLIGDRAFT_687654</name>
</gene>
<dbReference type="PANTHER" id="PTHR30341:SF0">
    <property type="entry name" value="NA(+)_H(+) ANTIPORTER NHAA"/>
    <property type="match status" value="1"/>
</dbReference>
<feature type="transmembrane region" description="Helical" evidence="6">
    <location>
        <begin position="67"/>
        <end position="89"/>
    </location>
</feature>
<evidence type="ECO:0000256" key="5">
    <source>
        <dbReference type="ARBA" id="ARBA00023136"/>
    </source>
</evidence>
<feature type="transmembrane region" description="Helical" evidence="6">
    <location>
        <begin position="95"/>
        <end position="123"/>
    </location>
</feature>
<evidence type="ECO:0000313" key="8">
    <source>
        <dbReference type="Proteomes" id="UP000182658"/>
    </source>
</evidence>
<evidence type="ECO:0000256" key="1">
    <source>
        <dbReference type="ARBA" id="ARBA00004429"/>
    </source>
</evidence>
<dbReference type="AlphaFoldDB" id="A0A1J7IZL4"/>
<dbReference type="Gene3D" id="1.20.1530.10">
    <property type="entry name" value="Na+/H+ antiporter like domain"/>
    <property type="match status" value="2"/>
</dbReference>
<evidence type="ECO:0000313" key="7">
    <source>
        <dbReference type="EMBL" id="OIW22324.1"/>
    </source>
</evidence>
<reference evidence="7 8" key="1">
    <citation type="submission" date="2016-10" db="EMBL/GenBank/DDBJ databases">
        <title>Draft genome sequence of Coniochaeta ligniaria NRRL30616, a lignocellulolytic fungus for bioabatement of inhibitors in plant biomass hydrolysates.</title>
        <authorList>
            <consortium name="DOE Joint Genome Institute"/>
            <person name="Jimenez D.J."/>
            <person name="Hector R.E."/>
            <person name="Riley R."/>
            <person name="Sun H."/>
            <person name="Grigoriev I.V."/>
            <person name="Van Elsas J.D."/>
            <person name="Nichols N.N."/>
        </authorList>
    </citation>
    <scope>NUCLEOTIDE SEQUENCE [LARGE SCALE GENOMIC DNA]</scope>
    <source>
        <strain evidence="7 8">NRRL 30616</strain>
    </source>
</reference>
<keyword evidence="5 6" id="KW-0472">Membrane</keyword>
<dbReference type="Pfam" id="PF06965">
    <property type="entry name" value="Na_H_antiport_1"/>
    <property type="match status" value="1"/>
</dbReference>
<keyword evidence="8" id="KW-1185">Reference proteome</keyword>
<evidence type="ECO:0000256" key="6">
    <source>
        <dbReference type="SAM" id="Phobius"/>
    </source>
</evidence>
<dbReference type="GO" id="GO:0015385">
    <property type="term" value="F:sodium:proton antiporter activity"/>
    <property type="evidence" value="ECO:0007669"/>
    <property type="project" value="TreeGrafter"/>
</dbReference>
<evidence type="ECO:0000256" key="2">
    <source>
        <dbReference type="ARBA" id="ARBA00022475"/>
    </source>
</evidence>
<protein>
    <submittedName>
        <fullName evidence="7">Uncharacterized protein</fullName>
    </submittedName>
</protein>
<dbReference type="Proteomes" id="UP000182658">
    <property type="component" value="Unassembled WGS sequence"/>
</dbReference>
<dbReference type="GO" id="GO:0005886">
    <property type="term" value="C:plasma membrane"/>
    <property type="evidence" value="ECO:0007669"/>
    <property type="project" value="UniProtKB-SubCell"/>
</dbReference>
<dbReference type="PANTHER" id="PTHR30341">
    <property type="entry name" value="SODIUM ION/PROTON ANTIPORTER NHAA-RELATED"/>
    <property type="match status" value="1"/>
</dbReference>
<dbReference type="EMBL" id="KV875121">
    <property type="protein sequence ID" value="OIW22324.1"/>
    <property type="molecule type" value="Genomic_DNA"/>
</dbReference>
<keyword evidence="2" id="KW-1003">Cell membrane</keyword>
<dbReference type="GO" id="GO:0006885">
    <property type="term" value="P:regulation of pH"/>
    <property type="evidence" value="ECO:0007669"/>
    <property type="project" value="InterPro"/>
</dbReference>
<proteinExistence type="predicted"/>
<evidence type="ECO:0000256" key="3">
    <source>
        <dbReference type="ARBA" id="ARBA00022692"/>
    </source>
</evidence>
<accession>A0A1J7IZL4</accession>
<dbReference type="InParanoid" id="A0A1J7IZL4"/>
<evidence type="ECO:0000256" key="4">
    <source>
        <dbReference type="ARBA" id="ARBA00022989"/>
    </source>
</evidence>
<keyword evidence="3 6" id="KW-0812">Transmembrane</keyword>
<dbReference type="InterPro" id="IPR023171">
    <property type="entry name" value="Na/H_antiporter_dom_sf"/>
</dbReference>
<comment type="subcellular location">
    <subcellularLocation>
        <location evidence="1">Cell inner membrane</location>
        <topology evidence="1">Multi-pass membrane protein</topology>
    </subcellularLocation>
</comment>
<dbReference type="InterPro" id="IPR004670">
    <property type="entry name" value="NhaA"/>
</dbReference>
<name>A0A1J7IZL4_9PEZI</name>
<keyword evidence="4 6" id="KW-1133">Transmembrane helix</keyword>
<feature type="transmembrane region" description="Helical" evidence="6">
    <location>
        <begin position="26"/>
        <end position="55"/>
    </location>
</feature>
<sequence length="125" mass="13658">MSSTVKKCRIQSDLHKLLDAEASGGIVYMIVAVLVIITANSAFAKTYFHALYVYVGLFSLQHWINDALMSVFFLVPAWLEIFVAALAIVDDLGGVIVITIFYTSDVNLVALNGAVLIFGNLVIFN</sequence>